<evidence type="ECO:0000313" key="1">
    <source>
        <dbReference type="EMBL" id="GFT39769.1"/>
    </source>
</evidence>
<protein>
    <submittedName>
        <fullName evidence="1">Uncharacterized protein</fullName>
    </submittedName>
</protein>
<name>A0A8X6NX57_NEPPI</name>
<gene>
    <name evidence="1" type="ORF">NPIL_56431</name>
</gene>
<dbReference type="Proteomes" id="UP000887013">
    <property type="component" value="Unassembled WGS sequence"/>
</dbReference>
<organism evidence="1 2">
    <name type="scientific">Nephila pilipes</name>
    <name type="common">Giant wood spider</name>
    <name type="synonym">Nephila maculata</name>
    <dbReference type="NCBI Taxonomy" id="299642"/>
    <lineage>
        <taxon>Eukaryota</taxon>
        <taxon>Metazoa</taxon>
        <taxon>Ecdysozoa</taxon>
        <taxon>Arthropoda</taxon>
        <taxon>Chelicerata</taxon>
        <taxon>Arachnida</taxon>
        <taxon>Araneae</taxon>
        <taxon>Araneomorphae</taxon>
        <taxon>Entelegynae</taxon>
        <taxon>Araneoidea</taxon>
        <taxon>Nephilidae</taxon>
        <taxon>Nephila</taxon>
    </lineage>
</organism>
<proteinExistence type="predicted"/>
<keyword evidence="2" id="KW-1185">Reference proteome</keyword>
<dbReference type="EMBL" id="BMAW01109703">
    <property type="protein sequence ID" value="GFT39769.1"/>
    <property type="molecule type" value="Genomic_DNA"/>
</dbReference>
<sequence length="76" mass="8166">MGVVSAGLWRARSCRTHLFANGQTGKKVFRSSDPNHSDTFTTGGEPTLDVVGRVIGIRGHYQGTIADCNHPIQIDG</sequence>
<comment type="caution">
    <text evidence="1">The sequence shown here is derived from an EMBL/GenBank/DDBJ whole genome shotgun (WGS) entry which is preliminary data.</text>
</comment>
<evidence type="ECO:0000313" key="2">
    <source>
        <dbReference type="Proteomes" id="UP000887013"/>
    </source>
</evidence>
<reference evidence="1" key="1">
    <citation type="submission" date="2020-08" db="EMBL/GenBank/DDBJ databases">
        <title>Multicomponent nature underlies the extraordinary mechanical properties of spider dragline silk.</title>
        <authorList>
            <person name="Kono N."/>
            <person name="Nakamura H."/>
            <person name="Mori M."/>
            <person name="Yoshida Y."/>
            <person name="Ohtoshi R."/>
            <person name="Malay A.D."/>
            <person name="Moran D.A.P."/>
            <person name="Tomita M."/>
            <person name="Numata K."/>
            <person name="Arakawa K."/>
        </authorList>
    </citation>
    <scope>NUCLEOTIDE SEQUENCE</scope>
</reference>
<dbReference type="AlphaFoldDB" id="A0A8X6NX57"/>
<accession>A0A8X6NX57</accession>